<dbReference type="Pfam" id="PF16363">
    <property type="entry name" value="GDP_Man_Dehyd"/>
    <property type="match status" value="1"/>
</dbReference>
<dbReference type="EMBL" id="JAFLND010000001">
    <property type="protein sequence ID" value="MBO0330185.1"/>
    <property type="molecule type" value="Genomic_DNA"/>
</dbReference>
<dbReference type="RefSeq" id="WP_207070600.1">
    <property type="nucleotide sequence ID" value="NZ_JAFLND010000001.1"/>
</dbReference>
<evidence type="ECO:0000313" key="2">
    <source>
        <dbReference type="EMBL" id="MBO0330185.1"/>
    </source>
</evidence>
<reference evidence="2 3" key="1">
    <citation type="submission" date="2021-03" db="EMBL/GenBank/DDBJ databases">
        <title>Muricauda sp. CAU 1631 isolated from Incheon.</title>
        <authorList>
            <person name="Kim W."/>
        </authorList>
    </citation>
    <scope>NUCLEOTIDE SEQUENCE [LARGE SCALE GENOMIC DNA]</scope>
    <source>
        <strain evidence="2 3">CAU 1631</strain>
    </source>
</reference>
<name>A0ABS3EVB1_9FLAO</name>
<dbReference type="Gene3D" id="3.40.50.720">
    <property type="entry name" value="NAD(P)-binding Rossmann-like Domain"/>
    <property type="match status" value="1"/>
</dbReference>
<protein>
    <submittedName>
        <fullName evidence="2">NAD(P)-dependent oxidoreductase</fullName>
    </submittedName>
</protein>
<dbReference type="InterPro" id="IPR036291">
    <property type="entry name" value="NAD(P)-bd_dom_sf"/>
</dbReference>
<feature type="domain" description="NAD(P)-binding" evidence="1">
    <location>
        <begin position="13"/>
        <end position="300"/>
    </location>
</feature>
<sequence length="304" mass="34496">MDPLMNFKGERILVTGGVGYLGSNLISQLIQNGCDEVHSIDLERNEEQNPNITFHQVNLLDFPSLSDVVKEIKPTLVYHLAANLNRSRDFSIVQQLMDVNFTGTANILNALEDVPYKNFVYTSTSEVYGGTAITPPFKEIGGFVPASPYSLSKYCGEMALKTFSELKEKKYTILRMFNFLGLNMPTNFFPSQLKEKLDRNENFSMTLGEQVRDYLYLSDVIEALLLAGLTENTNQVYNVCSGEGVSIREMAEKAKTKMNSASNIEFGALPYRDNEVWNMVGDNSKIQKYLGWRQKTSIWKYFEE</sequence>
<proteinExistence type="predicted"/>
<dbReference type="SUPFAM" id="SSF51735">
    <property type="entry name" value="NAD(P)-binding Rossmann-fold domains"/>
    <property type="match status" value="1"/>
</dbReference>
<comment type="caution">
    <text evidence="2">The sequence shown here is derived from an EMBL/GenBank/DDBJ whole genome shotgun (WGS) entry which is preliminary data.</text>
</comment>
<keyword evidence="3" id="KW-1185">Reference proteome</keyword>
<gene>
    <name evidence="2" type="ORF">J0X13_06465</name>
</gene>
<dbReference type="InterPro" id="IPR016040">
    <property type="entry name" value="NAD(P)-bd_dom"/>
</dbReference>
<evidence type="ECO:0000313" key="3">
    <source>
        <dbReference type="Proteomes" id="UP000664163"/>
    </source>
</evidence>
<dbReference type="Gene3D" id="3.90.25.10">
    <property type="entry name" value="UDP-galactose 4-epimerase, domain 1"/>
    <property type="match status" value="1"/>
</dbReference>
<dbReference type="PANTHER" id="PTHR43000">
    <property type="entry name" value="DTDP-D-GLUCOSE 4,6-DEHYDRATASE-RELATED"/>
    <property type="match status" value="1"/>
</dbReference>
<dbReference type="Proteomes" id="UP000664163">
    <property type="component" value="Unassembled WGS sequence"/>
</dbReference>
<organism evidence="2 3">
    <name type="scientific">[Muricauda] lutisoli</name>
    <dbReference type="NCBI Taxonomy" id="2816035"/>
    <lineage>
        <taxon>Bacteria</taxon>
        <taxon>Pseudomonadati</taxon>
        <taxon>Bacteroidota</taxon>
        <taxon>Flavobacteriia</taxon>
        <taxon>Flavobacteriales</taxon>
        <taxon>Flavobacteriaceae</taxon>
        <taxon>Allomuricauda</taxon>
    </lineage>
</organism>
<accession>A0ABS3EVB1</accession>
<evidence type="ECO:0000259" key="1">
    <source>
        <dbReference type="Pfam" id="PF16363"/>
    </source>
</evidence>